<dbReference type="Proteomes" id="UP001642464">
    <property type="component" value="Unassembled WGS sequence"/>
</dbReference>
<evidence type="ECO:0000313" key="1">
    <source>
        <dbReference type="EMBL" id="CAK9098661.1"/>
    </source>
</evidence>
<comment type="caution">
    <text evidence="1">The sequence shown here is derived from an EMBL/GenBank/DDBJ whole genome shotgun (WGS) entry which is preliminary data.</text>
</comment>
<evidence type="ECO:0000313" key="2">
    <source>
        <dbReference type="Proteomes" id="UP001642464"/>
    </source>
</evidence>
<dbReference type="EMBL" id="CAXAMM010041325">
    <property type="protein sequence ID" value="CAK9098661.1"/>
    <property type="molecule type" value="Genomic_DNA"/>
</dbReference>
<sequence length="511" mass="56818">MMWRLAPRTELGSDGIVTVVHRPRPIPAGLNPALSKKLPVVNCSALRADREEVVVFESVNLTWDDPFWRTVEAHLRLDEGGVLSRRMKRFCPPLAAGCSGEVVVSVPSPVQPLSEIKKTSTVLMNVKRRVLGAIKLALRLHEEHGAVLSQFHRNTLGMLNSGDIVVMEPTAVRFYDHVERSDAPDDARIREAIAAVNGVSVRDVEQLWSEAWFPGGRATPRMFGLKLGMLLRSALNDAELDQACLTKVLRRPNVLRFEWLTPLQLVGEVEACFQNRKRPSAVVERTTANVPVQEAETDCVLVAPLKKSLQLRAPLEQSAPVRCHFGKPLTNEHEDVGTCCSSSVDGDPCMRPVQSSWCANPHGWSGGRPITNPLKKPRVVTEDERLLERRRCDWISGLLVLLLHTLDPEDSSRDLMIVSLLKRPTVTKSLEVYAAALGGDSKRGAHPFPELEAWCWEPRSHGNTEMNGVGTFVVEFMDSDLEDLSDKLTLDECMARMVQLAAFGFKTLTRS</sequence>
<name>A0ABP0RHE5_9DINO</name>
<keyword evidence="2" id="KW-1185">Reference proteome</keyword>
<evidence type="ECO:0008006" key="3">
    <source>
        <dbReference type="Google" id="ProtNLM"/>
    </source>
</evidence>
<organism evidence="1 2">
    <name type="scientific">Durusdinium trenchii</name>
    <dbReference type="NCBI Taxonomy" id="1381693"/>
    <lineage>
        <taxon>Eukaryota</taxon>
        <taxon>Sar</taxon>
        <taxon>Alveolata</taxon>
        <taxon>Dinophyceae</taxon>
        <taxon>Suessiales</taxon>
        <taxon>Symbiodiniaceae</taxon>
        <taxon>Durusdinium</taxon>
    </lineage>
</organism>
<accession>A0ABP0RHE5</accession>
<protein>
    <recommendedName>
        <fullName evidence="3">Inositol-pentakisphosphate 2-kinase</fullName>
    </recommendedName>
</protein>
<proteinExistence type="predicted"/>
<reference evidence="1 2" key="1">
    <citation type="submission" date="2024-02" db="EMBL/GenBank/DDBJ databases">
        <authorList>
            <person name="Chen Y."/>
            <person name="Shah S."/>
            <person name="Dougan E. K."/>
            <person name="Thang M."/>
            <person name="Chan C."/>
        </authorList>
    </citation>
    <scope>NUCLEOTIDE SEQUENCE [LARGE SCALE GENOMIC DNA]</scope>
</reference>
<gene>
    <name evidence="1" type="ORF">SCF082_LOCUS46223</name>
</gene>